<dbReference type="OrthoDB" id="9807829at2"/>
<protein>
    <recommendedName>
        <fullName evidence="9">Pseudouridine synthase</fullName>
        <ecNumber evidence="9">5.4.99.-</ecNumber>
    </recommendedName>
</protein>
<evidence type="ECO:0000313" key="12">
    <source>
        <dbReference type="Proteomes" id="UP000242181"/>
    </source>
</evidence>
<evidence type="ECO:0000313" key="11">
    <source>
        <dbReference type="EMBL" id="PSJ47053.1"/>
    </source>
</evidence>
<dbReference type="PANTHER" id="PTHR21600:SF92">
    <property type="entry name" value="RIBOSOMAL LARGE SUBUNIT PSEUDOURIDINE SYNTHASE C"/>
    <property type="match status" value="1"/>
</dbReference>
<dbReference type="InterPro" id="IPR006225">
    <property type="entry name" value="PsdUridine_synth_RluC/D"/>
</dbReference>
<dbReference type="GO" id="GO:0000455">
    <property type="term" value="P:enzyme-directed rRNA pseudouridine synthesis"/>
    <property type="evidence" value="ECO:0007669"/>
    <property type="project" value="TreeGrafter"/>
</dbReference>
<sequence length="318" mass="36044">MEAMKPEQHSVRLLTIEAEHEGQRIDNFLRTQLKGVPKSLIYRILRKGEVRVNKKRIKPEYKLLAGDIIRVPPVRVAEREEELPSAKLDSVQGLENAIVYEDDALLVLNKPSGMAVHGGSGLSFGVIEGLRALRPQTKFLELVHRLDRDTSGILLVAKKRSMLRSLHEQLRDKTMDKHYLALVRGQWQPHQQVVKAPLKKNELASGERIVKVDRDGKPSETRFRIVQKFEGATLVECSPVTGRTHQIRVHSLHAGHPIAGDDKYGDRQFDEKMRAQGLARLFLHACRIRFFHPGKEATMTLEAPLEPALKKLLTRMAG</sequence>
<evidence type="ECO:0000259" key="10">
    <source>
        <dbReference type="SMART" id="SM00363"/>
    </source>
</evidence>
<dbReference type="Proteomes" id="UP000242181">
    <property type="component" value="Unassembled WGS sequence"/>
</dbReference>
<comment type="similarity">
    <text evidence="3 9">Belongs to the pseudouridine synthase RluA family.</text>
</comment>
<dbReference type="SUPFAM" id="SSF55120">
    <property type="entry name" value="Pseudouridine synthase"/>
    <property type="match status" value="1"/>
</dbReference>
<evidence type="ECO:0000256" key="2">
    <source>
        <dbReference type="ARBA" id="ARBA00002876"/>
    </source>
</evidence>
<reference evidence="11 12" key="1">
    <citation type="submission" date="2018-03" db="EMBL/GenBank/DDBJ databases">
        <title>The draft genome of Zobellella taiwanensis JCM 13381.</title>
        <authorList>
            <person name="Liu L."/>
            <person name="Li L."/>
            <person name="Wang T."/>
            <person name="Zhang X."/>
            <person name="Liang L."/>
        </authorList>
    </citation>
    <scope>NUCLEOTIDE SEQUENCE [LARGE SCALE GENOMIC DNA]</scope>
    <source>
        <strain evidence="11 12">JCM 13381</strain>
    </source>
</reference>
<dbReference type="GO" id="GO:0003723">
    <property type="term" value="F:RNA binding"/>
    <property type="evidence" value="ECO:0007669"/>
    <property type="project" value="UniProtKB-KW"/>
</dbReference>
<dbReference type="NCBIfam" id="TIGR00005">
    <property type="entry name" value="rluA_subfam"/>
    <property type="match status" value="1"/>
</dbReference>
<dbReference type="EMBL" id="PXYH01000002">
    <property type="protein sequence ID" value="PSJ47053.1"/>
    <property type="molecule type" value="Genomic_DNA"/>
</dbReference>
<organism evidence="11 12">
    <name type="scientific">Zobellella taiwanensis</name>
    <dbReference type="NCBI Taxonomy" id="347535"/>
    <lineage>
        <taxon>Bacteria</taxon>
        <taxon>Pseudomonadati</taxon>
        <taxon>Pseudomonadota</taxon>
        <taxon>Gammaproteobacteria</taxon>
        <taxon>Aeromonadales</taxon>
        <taxon>Aeromonadaceae</taxon>
        <taxon>Zobellella</taxon>
    </lineage>
</organism>
<comment type="function">
    <text evidence="2">Responsible for synthesis of pseudouridine from uracil at positions 955, 2504 and 2580 in 23S ribosomal RNA.</text>
</comment>
<dbReference type="Pfam" id="PF01479">
    <property type="entry name" value="S4"/>
    <property type="match status" value="1"/>
</dbReference>
<name>A0A2P7RA42_9GAMM</name>
<comment type="caution">
    <text evidence="11">The sequence shown here is derived from an EMBL/GenBank/DDBJ whole genome shotgun (WGS) entry which is preliminary data.</text>
</comment>
<dbReference type="Pfam" id="PF00849">
    <property type="entry name" value="PseudoU_synth_2"/>
    <property type="match status" value="1"/>
</dbReference>
<keyword evidence="12" id="KW-1185">Reference proteome</keyword>
<dbReference type="PROSITE" id="PS50889">
    <property type="entry name" value="S4"/>
    <property type="match status" value="1"/>
</dbReference>
<dbReference type="PANTHER" id="PTHR21600">
    <property type="entry name" value="MITOCHONDRIAL RNA PSEUDOURIDINE SYNTHASE"/>
    <property type="match status" value="1"/>
</dbReference>
<dbReference type="InterPro" id="IPR050188">
    <property type="entry name" value="RluA_PseudoU_synthase"/>
</dbReference>
<dbReference type="CDD" id="cd02869">
    <property type="entry name" value="PseudoU_synth_RluA_like"/>
    <property type="match status" value="1"/>
</dbReference>
<evidence type="ECO:0000256" key="4">
    <source>
        <dbReference type="ARBA" id="ARBA00022552"/>
    </source>
</evidence>
<evidence type="ECO:0000256" key="8">
    <source>
        <dbReference type="PROSITE-ProRule" id="PRU00182"/>
    </source>
</evidence>
<dbReference type="InterPro" id="IPR002942">
    <property type="entry name" value="S4_RNA-bd"/>
</dbReference>
<dbReference type="InterPro" id="IPR006224">
    <property type="entry name" value="PsdUridine_synth_RluA-like_CS"/>
</dbReference>
<dbReference type="PROSITE" id="PS01129">
    <property type="entry name" value="PSI_RLU"/>
    <property type="match status" value="1"/>
</dbReference>
<evidence type="ECO:0000256" key="3">
    <source>
        <dbReference type="ARBA" id="ARBA00010876"/>
    </source>
</evidence>
<dbReference type="InterPro" id="IPR020103">
    <property type="entry name" value="PsdUridine_synth_cat_dom_sf"/>
</dbReference>
<accession>A0A2P7RA42</accession>
<feature type="domain" description="RNA-binding S4" evidence="10">
    <location>
        <begin position="23"/>
        <end position="82"/>
    </location>
</feature>
<dbReference type="SMART" id="SM00363">
    <property type="entry name" value="S4"/>
    <property type="match status" value="1"/>
</dbReference>
<dbReference type="Gene3D" id="3.10.290.10">
    <property type="entry name" value="RNA-binding S4 domain"/>
    <property type="match status" value="1"/>
</dbReference>
<gene>
    <name evidence="11" type="ORF">C7I36_01485</name>
</gene>
<dbReference type="EC" id="5.4.99.-" evidence="9"/>
<dbReference type="AlphaFoldDB" id="A0A2P7RA42"/>
<dbReference type="SUPFAM" id="SSF55174">
    <property type="entry name" value="Alpha-L RNA-binding motif"/>
    <property type="match status" value="1"/>
</dbReference>
<feature type="active site" evidence="7">
    <location>
        <position position="147"/>
    </location>
</feature>
<keyword evidence="6 9" id="KW-0413">Isomerase</keyword>
<dbReference type="InterPro" id="IPR006145">
    <property type="entry name" value="PsdUridine_synth_RsuA/RluA"/>
</dbReference>
<evidence type="ECO:0000256" key="9">
    <source>
        <dbReference type="RuleBase" id="RU362028"/>
    </source>
</evidence>
<proteinExistence type="inferred from homology"/>
<dbReference type="GO" id="GO:0160141">
    <property type="term" value="F:23S rRNA pseudouridine(955/2504/2580) synthase activity"/>
    <property type="evidence" value="ECO:0007669"/>
    <property type="project" value="UniProtKB-EC"/>
</dbReference>
<dbReference type="Gene3D" id="3.30.2350.10">
    <property type="entry name" value="Pseudouridine synthase"/>
    <property type="match status" value="1"/>
</dbReference>
<dbReference type="NCBIfam" id="NF008249">
    <property type="entry name" value="PRK11025.1"/>
    <property type="match status" value="1"/>
</dbReference>
<evidence type="ECO:0000256" key="6">
    <source>
        <dbReference type="ARBA" id="ARBA00023235"/>
    </source>
</evidence>
<evidence type="ECO:0000256" key="7">
    <source>
        <dbReference type="PIRSR" id="PIRSR606225-1"/>
    </source>
</evidence>
<dbReference type="FunFam" id="3.10.290.10:FF:000010">
    <property type="entry name" value="Pseudouridine synthase"/>
    <property type="match status" value="1"/>
</dbReference>
<comment type="catalytic activity">
    <reaction evidence="1">
        <text>uridine(955/2504/2580) in 23S rRNA = pseudouridine(955/2504/2580) in 23S rRNA</text>
        <dbReference type="Rhea" id="RHEA:42528"/>
        <dbReference type="Rhea" id="RHEA-COMP:10099"/>
        <dbReference type="Rhea" id="RHEA-COMP:10100"/>
        <dbReference type="ChEBI" id="CHEBI:65314"/>
        <dbReference type="ChEBI" id="CHEBI:65315"/>
        <dbReference type="EC" id="5.4.99.24"/>
    </reaction>
</comment>
<keyword evidence="4" id="KW-0698">rRNA processing</keyword>
<dbReference type="CDD" id="cd00165">
    <property type="entry name" value="S4"/>
    <property type="match status" value="1"/>
</dbReference>
<evidence type="ECO:0000256" key="5">
    <source>
        <dbReference type="ARBA" id="ARBA00022884"/>
    </source>
</evidence>
<dbReference type="InterPro" id="IPR036986">
    <property type="entry name" value="S4_RNA-bd_sf"/>
</dbReference>
<evidence type="ECO:0000256" key="1">
    <source>
        <dbReference type="ARBA" id="ARBA00000381"/>
    </source>
</evidence>
<comment type="catalytic activity">
    <reaction evidence="9">
        <text>a uridine in RNA = a pseudouridine in RNA</text>
        <dbReference type="Rhea" id="RHEA:48348"/>
        <dbReference type="Rhea" id="RHEA-COMP:12068"/>
        <dbReference type="Rhea" id="RHEA-COMP:12069"/>
        <dbReference type="ChEBI" id="CHEBI:65314"/>
        <dbReference type="ChEBI" id="CHEBI:65315"/>
    </reaction>
</comment>
<keyword evidence="5 8" id="KW-0694">RNA-binding</keyword>